<dbReference type="InterPro" id="IPR005720">
    <property type="entry name" value="Dihydroorotate_DH_cat"/>
</dbReference>
<evidence type="ECO:0000256" key="8">
    <source>
        <dbReference type="ARBA" id="ARBA00022975"/>
    </source>
</evidence>
<evidence type="ECO:0000256" key="5">
    <source>
        <dbReference type="ARBA" id="ARBA00022490"/>
    </source>
</evidence>
<dbReference type="PIRSF" id="PIRSF000164">
    <property type="entry name" value="DHO_oxidase"/>
    <property type="match status" value="1"/>
</dbReference>
<gene>
    <name evidence="11" type="ORF">LCGC14_1003340</name>
</gene>
<dbReference type="Pfam" id="PF01180">
    <property type="entry name" value="DHO_dh"/>
    <property type="match status" value="1"/>
</dbReference>
<evidence type="ECO:0000256" key="4">
    <source>
        <dbReference type="ARBA" id="ARBA00008008"/>
    </source>
</evidence>
<proteinExistence type="inferred from homology"/>
<keyword evidence="5" id="KW-0963">Cytoplasm</keyword>
<dbReference type="GO" id="GO:0005737">
    <property type="term" value="C:cytoplasm"/>
    <property type="evidence" value="ECO:0007669"/>
    <property type="project" value="UniProtKB-SubCell"/>
</dbReference>
<dbReference type="InterPro" id="IPR024920">
    <property type="entry name" value="Dihydroorotate_DH_1"/>
</dbReference>
<dbReference type="PANTHER" id="PTHR43073">
    <property type="entry name" value="DIHYDROPYRIMIDINE DEHYDROGENASE [NADP(+)]"/>
    <property type="match status" value="1"/>
</dbReference>
<feature type="domain" description="Dihydroorotate dehydrogenase catalytic" evidence="10">
    <location>
        <begin position="1"/>
        <end position="277"/>
    </location>
</feature>
<dbReference type="CDD" id="cd04740">
    <property type="entry name" value="DHOD_1B_like"/>
    <property type="match status" value="1"/>
</dbReference>
<comment type="caution">
    <text evidence="11">The sequence shown here is derived from an EMBL/GenBank/DDBJ whole genome shotgun (WGS) entry which is preliminary data.</text>
</comment>
<dbReference type="PANTHER" id="PTHR43073:SF2">
    <property type="entry name" value="DIHYDROPYRIMIDINE DEHYDROGENASE [NADP(+)]"/>
    <property type="match status" value="1"/>
</dbReference>
<sequence>MLEINLSGLKLSTPIILASGILGVSYSSMNRVINAGAGAVTTKSIGPIPRKGYRNPSIIEIYPGTFINAVGLGNPGIDDFITEINEIKSHNITLIVSVFGDTNEVYLDVATKAANAGADAIEINISCPHAEVSSIGIDKNLTYEIVKFIKDSISIPLFVKLNPNVTNIGEIALAAEKGGADGVVAINTVSALRIDVNTKRPILSHGSGGLSGKAIHPIAVKKVYDLYKILNIPIIGCGGIDSWSDVVEFFLAGASAVQIGTALHGGVEVISEINLGVINYLKVNEFKCIEDIKGLAHQFKTQEEPEFD</sequence>
<reference evidence="11" key="1">
    <citation type="journal article" date="2015" name="Nature">
        <title>Complex archaea that bridge the gap between prokaryotes and eukaryotes.</title>
        <authorList>
            <person name="Spang A."/>
            <person name="Saw J.H."/>
            <person name="Jorgensen S.L."/>
            <person name="Zaremba-Niedzwiedzka K."/>
            <person name="Martijn J."/>
            <person name="Lind A.E."/>
            <person name="van Eijk R."/>
            <person name="Schleper C."/>
            <person name="Guy L."/>
            <person name="Ettema T.J."/>
        </authorList>
    </citation>
    <scope>NUCLEOTIDE SEQUENCE</scope>
</reference>
<dbReference type="EMBL" id="LAZR01003890">
    <property type="protein sequence ID" value="KKN13733.1"/>
    <property type="molecule type" value="Genomic_DNA"/>
</dbReference>
<dbReference type="GO" id="GO:0006212">
    <property type="term" value="P:uracil catabolic process"/>
    <property type="evidence" value="ECO:0007669"/>
    <property type="project" value="TreeGrafter"/>
</dbReference>
<dbReference type="HAMAP" id="MF_00224">
    <property type="entry name" value="DHO_dh_type1"/>
    <property type="match status" value="1"/>
</dbReference>
<dbReference type="UniPathway" id="UPA00070"/>
<dbReference type="NCBIfam" id="NF005574">
    <property type="entry name" value="PRK07259.1"/>
    <property type="match status" value="1"/>
</dbReference>
<dbReference type="InterPro" id="IPR012135">
    <property type="entry name" value="Dihydroorotate_DH_1_2"/>
</dbReference>
<comment type="cofactor">
    <cofactor evidence="1">
        <name>FMN</name>
        <dbReference type="ChEBI" id="CHEBI:58210"/>
    </cofactor>
</comment>
<dbReference type="PROSITE" id="PS00912">
    <property type="entry name" value="DHODEHASE_2"/>
    <property type="match status" value="1"/>
</dbReference>
<comment type="subcellular location">
    <subcellularLocation>
        <location evidence="2">Cytoplasm</location>
    </subcellularLocation>
</comment>
<dbReference type="FunFam" id="3.20.20.70:FF:000027">
    <property type="entry name" value="Dihydropyrimidine dehydrogenase [NADP(+)]"/>
    <property type="match status" value="1"/>
</dbReference>
<evidence type="ECO:0000256" key="3">
    <source>
        <dbReference type="ARBA" id="ARBA00004725"/>
    </source>
</evidence>
<dbReference type="GO" id="GO:0017113">
    <property type="term" value="F:dihydropyrimidine dehydrogenase (NADP+) activity"/>
    <property type="evidence" value="ECO:0007669"/>
    <property type="project" value="TreeGrafter"/>
</dbReference>
<dbReference type="GO" id="GO:0044205">
    <property type="term" value="P:'de novo' UMP biosynthetic process"/>
    <property type="evidence" value="ECO:0007669"/>
    <property type="project" value="UniProtKB-UniPathway"/>
</dbReference>
<name>A0A0F9R8G3_9ZZZZ</name>
<comment type="similarity">
    <text evidence="4">Belongs to the dihydroorotate dehydrogenase family. Type 1 subfamily.</text>
</comment>
<dbReference type="InterPro" id="IPR049622">
    <property type="entry name" value="Dihydroorotate_DH_I"/>
</dbReference>
<evidence type="ECO:0000256" key="7">
    <source>
        <dbReference type="ARBA" id="ARBA00022643"/>
    </source>
</evidence>
<dbReference type="GO" id="GO:0006207">
    <property type="term" value="P:'de novo' pyrimidine nucleobase biosynthetic process"/>
    <property type="evidence" value="ECO:0007669"/>
    <property type="project" value="InterPro"/>
</dbReference>
<evidence type="ECO:0000256" key="6">
    <source>
        <dbReference type="ARBA" id="ARBA00022630"/>
    </source>
</evidence>
<accession>A0A0F9R8G3</accession>
<keyword evidence="6" id="KW-0285">Flavoprotein</keyword>
<evidence type="ECO:0000256" key="1">
    <source>
        <dbReference type="ARBA" id="ARBA00001917"/>
    </source>
</evidence>
<dbReference type="InterPro" id="IPR013785">
    <property type="entry name" value="Aldolase_TIM"/>
</dbReference>
<dbReference type="GO" id="GO:0050661">
    <property type="term" value="F:NADP binding"/>
    <property type="evidence" value="ECO:0007669"/>
    <property type="project" value="TreeGrafter"/>
</dbReference>
<evidence type="ECO:0000256" key="2">
    <source>
        <dbReference type="ARBA" id="ARBA00004496"/>
    </source>
</evidence>
<dbReference type="SUPFAM" id="SSF51395">
    <property type="entry name" value="FMN-linked oxidoreductases"/>
    <property type="match status" value="1"/>
</dbReference>
<organism evidence="11">
    <name type="scientific">marine sediment metagenome</name>
    <dbReference type="NCBI Taxonomy" id="412755"/>
    <lineage>
        <taxon>unclassified sequences</taxon>
        <taxon>metagenomes</taxon>
        <taxon>ecological metagenomes</taxon>
    </lineage>
</organism>
<dbReference type="InterPro" id="IPR033888">
    <property type="entry name" value="DHOD_1B"/>
</dbReference>
<dbReference type="AlphaFoldDB" id="A0A0F9R8G3"/>
<evidence type="ECO:0000256" key="9">
    <source>
        <dbReference type="ARBA" id="ARBA00023002"/>
    </source>
</evidence>
<comment type="pathway">
    <text evidence="3">Pyrimidine metabolism; UMP biosynthesis via de novo pathway.</text>
</comment>
<dbReference type="GO" id="GO:0004152">
    <property type="term" value="F:dihydroorotate dehydrogenase activity"/>
    <property type="evidence" value="ECO:0007669"/>
    <property type="project" value="InterPro"/>
</dbReference>
<evidence type="ECO:0000259" key="10">
    <source>
        <dbReference type="Pfam" id="PF01180"/>
    </source>
</evidence>
<keyword evidence="8" id="KW-0665">Pyrimidine biosynthesis</keyword>
<keyword evidence="7" id="KW-0288">FMN</keyword>
<protein>
    <recommendedName>
        <fullName evidence="10">Dihydroorotate dehydrogenase catalytic domain-containing protein</fullName>
    </recommendedName>
</protein>
<dbReference type="GO" id="GO:0002058">
    <property type="term" value="F:uracil binding"/>
    <property type="evidence" value="ECO:0007669"/>
    <property type="project" value="TreeGrafter"/>
</dbReference>
<evidence type="ECO:0000313" key="11">
    <source>
        <dbReference type="EMBL" id="KKN13733.1"/>
    </source>
</evidence>
<dbReference type="NCBIfam" id="TIGR01037">
    <property type="entry name" value="pyrD_sub1_fam"/>
    <property type="match status" value="1"/>
</dbReference>
<dbReference type="Gene3D" id="3.20.20.70">
    <property type="entry name" value="Aldolase class I"/>
    <property type="match status" value="1"/>
</dbReference>
<keyword evidence="9" id="KW-0560">Oxidoreductase</keyword>
<dbReference type="GO" id="GO:0006210">
    <property type="term" value="P:thymine catabolic process"/>
    <property type="evidence" value="ECO:0007669"/>
    <property type="project" value="TreeGrafter"/>
</dbReference>
<dbReference type="InterPro" id="IPR001295">
    <property type="entry name" value="Dihydroorotate_DH_CS"/>
</dbReference>